<dbReference type="OrthoDB" id="3629679at2"/>
<gene>
    <name evidence="2" type="ORF">GCM10017566_72610</name>
</gene>
<keyword evidence="3" id="KW-1185">Reference proteome</keyword>
<name>A0A8H9J2L4_9PSEU</name>
<evidence type="ECO:0000256" key="1">
    <source>
        <dbReference type="SAM" id="MobiDB-lite"/>
    </source>
</evidence>
<reference evidence="2" key="1">
    <citation type="journal article" date="2014" name="Int. J. Syst. Evol. Microbiol.">
        <title>Complete genome sequence of Corynebacterium casei LMG S-19264T (=DSM 44701T), isolated from a smear-ripened cheese.</title>
        <authorList>
            <consortium name="US DOE Joint Genome Institute (JGI-PGF)"/>
            <person name="Walter F."/>
            <person name="Albersmeier A."/>
            <person name="Kalinowski J."/>
            <person name="Ruckert C."/>
        </authorList>
    </citation>
    <scope>NUCLEOTIDE SEQUENCE</scope>
    <source>
        <strain evidence="2">CGMCC 4.7679</strain>
    </source>
</reference>
<accession>A0A8H9J2L4</accession>
<dbReference type="AlphaFoldDB" id="A0A8H9J2L4"/>
<evidence type="ECO:0000313" key="3">
    <source>
        <dbReference type="Proteomes" id="UP000658656"/>
    </source>
</evidence>
<feature type="region of interest" description="Disordered" evidence="1">
    <location>
        <begin position="56"/>
        <end position="141"/>
    </location>
</feature>
<protein>
    <submittedName>
        <fullName evidence="2">Uncharacterized protein</fullName>
    </submittedName>
</protein>
<dbReference type="RefSeq" id="WP_145939125.1">
    <property type="nucleotide sequence ID" value="NZ_BNAV01000022.1"/>
</dbReference>
<evidence type="ECO:0000313" key="2">
    <source>
        <dbReference type="EMBL" id="GHF88307.1"/>
    </source>
</evidence>
<dbReference type="Proteomes" id="UP000658656">
    <property type="component" value="Unassembled WGS sequence"/>
</dbReference>
<proteinExistence type="predicted"/>
<reference evidence="2" key="2">
    <citation type="submission" date="2020-09" db="EMBL/GenBank/DDBJ databases">
        <authorList>
            <person name="Sun Q."/>
            <person name="Zhou Y."/>
        </authorList>
    </citation>
    <scope>NUCLEOTIDE SEQUENCE</scope>
    <source>
        <strain evidence="2">CGMCC 4.7679</strain>
    </source>
</reference>
<comment type="caution">
    <text evidence="2">The sequence shown here is derived from an EMBL/GenBank/DDBJ whole genome shotgun (WGS) entry which is preliminary data.</text>
</comment>
<feature type="compositionally biased region" description="Basic and acidic residues" evidence="1">
    <location>
        <begin position="56"/>
        <end position="66"/>
    </location>
</feature>
<sequence length="141" mass="16279">MVSDEIQRYKARMDGLVREQADRRAMLDRQGQEIQARSQEYMTKQVQAAERYVQHRRELGRREREAGGWGTEKALADKNTTMRFGPAEDEEDPYAAARSTESLTPRPPQPAEPSQEPAPRRARHSRADFDEDDFSNNSWLG</sequence>
<organism evidence="2 3">
    <name type="scientific">Amycolatopsis bartoniae</name>
    <dbReference type="NCBI Taxonomy" id="941986"/>
    <lineage>
        <taxon>Bacteria</taxon>
        <taxon>Bacillati</taxon>
        <taxon>Actinomycetota</taxon>
        <taxon>Actinomycetes</taxon>
        <taxon>Pseudonocardiales</taxon>
        <taxon>Pseudonocardiaceae</taxon>
        <taxon>Amycolatopsis</taxon>
    </lineage>
</organism>
<dbReference type="EMBL" id="BNAV01000022">
    <property type="protein sequence ID" value="GHF88307.1"/>
    <property type="molecule type" value="Genomic_DNA"/>
</dbReference>